<dbReference type="PRINTS" id="PR00061">
    <property type="entry name" value="RIBOSOMALL19"/>
</dbReference>
<dbReference type="GO" id="GO:0003735">
    <property type="term" value="F:structural constituent of ribosome"/>
    <property type="evidence" value="ECO:0007669"/>
    <property type="project" value="InterPro"/>
</dbReference>
<dbReference type="EMBL" id="HACA01020714">
    <property type="protein sequence ID" value="CDW38075.1"/>
    <property type="molecule type" value="Transcribed_RNA"/>
</dbReference>
<evidence type="ECO:0000313" key="6">
    <source>
        <dbReference type="EMBL" id="CDW38075.1"/>
    </source>
</evidence>
<organism evidence="6">
    <name type="scientific">Lepeophtheirus salmonis</name>
    <name type="common">Salmon louse</name>
    <name type="synonym">Caligus salmonis</name>
    <dbReference type="NCBI Taxonomy" id="72036"/>
    <lineage>
        <taxon>Eukaryota</taxon>
        <taxon>Metazoa</taxon>
        <taxon>Ecdysozoa</taxon>
        <taxon>Arthropoda</taxon>
        <taxon>Crustacea</taxon>
        <taxon>Multicrustacea</taxon>
        <taxon>Hexanauplia</taxon>
        <taxon>Copepoda</taxon>
        <taxon>Siphonostomatoida</taxon>
        <taxon>Caligidae</taxon>
        <taxon>Lepeophtheirus</taxon>
    </lineage>
</organism>
<dbReference type="PANTHER" id="PTHR15680:SF9">
    <property type="entry name" value="LARGE RIBOSOMAL SUBUNIT PROTEIN BL19M"/>
    <property type="match status" value="1"/>
</dbReference>
<dbReference type="KEGG" id="lsm:121114417"/>
<dbReference type="GeneID" id="121114417"/>
<accession>A0A0K2UJ47</accession>
<keyword evidence="3" id="KW-0687">Ribonucleoprotein</keyword>
<protein>
    <recommendedName>
        <fullName evidence="4">Large ribosomal subunit protein bL19m</fullName>
    </recommendedName>
    <alternativeName>
        <fullName evidence="5">39S ribosomal protein L19, mitochondrial</fullName>
    </alternativeName>
</protein>
<dbReference type="GO" id="GO:0006412">
    <property type="term" value="P:translation"/>
    <property type="evidence" value="ECO:0007669"/>
    <property type="project" value="InterPro"/>
</dbReference>
<dbReference type="Gene3D" id="2.30.30.790">
    <property type="match status" value="1"/>
</dbReference>
<dbReference type="AlphaFoldDB" id="A0A0K2UJ47"/>
<dbReference type="CTD" id="9801"/>
<dbReference type="InterPro" id="IPR038657">
    <property type="entry name" value="Ribosomal_bL19_sf"/>
</dbReference>
<name>A0A0K2UJ47_LEPSM</name>
<evidence type="ECO:0000256" key="3">
    <source>
        <dbReference type="ARBA" id="ARBA00023274"/>
    </source>
</evidence>
<evidence type="ECO:0000256" key="2">
    <source>
        <dbReference type="ARBA" id="ARBA00022980"/>
    </source>
</evidence>
<proteinExistence type="inferred from homology"/>
<dbReference type="PANTHER" id="PTHR15680">
    <property type="entry name" value="RIBOSOMAL PROTEIN L19"/>
    <property type="match status" value="1"/>
</dbReference>
<dbReference type="OrthoDB" id="432645at2759"/>
<dbReference type="RefSeq" id="XP_040564316.1">
    <property type="nucleotide sequence ID" value="XM_040708382.2"/>
</dbReference>
<dbReference type="SUPFAM" id="SSF50104">
    <property type="entry name" value="Translation proteins SH3-like domain"/>
    <property type="match status" value="1"/>
</dbReference>
<dbReference type="InterPro" id="IPR001857">
    <property type="entry name" value="Ribosomal_bL19"/>
</dbReference>
<evidence type="ECO:0000256" key="1">
    <source>
        <dbReference type="ARBA" id="ARBA00005781"/>
    </source>
</evidence>
<dbReference type="InterPro" id="IPR008991">
    <property type="entry name" value="Translation_prot_SH3-like_sf"/>
</dbReference>
<sequence length="299" mass="34704">MCVGAVIGCTIFVIQGSHASRMFLASRAIFNSLKRSCSSTTALKKYRSLRFAFPEFLPDPDPNFRNALAEKLARQDMLRRREVAELPEFYVGSVVSVTVSDQNTQLNKFVGIVMDRGGTGLRAWMILRNVVDGEGIEIMYDLYSPVLHKIEVLRLERRLDDELYYLRDAPLKYSTIPFDTDPLILPEGSYSHFNDEVITLNPRPWTRRWELYLDKLKGFKIGHMDMQTEARLERNYEKLNPGWRNEYLQYDLLRDYKNTIPIEEQNLIWNEVGEVLLNRNVAMRKVAAQKAFVKPVKDG</sequence>
<dbReference type="GO" id="GO:0005762">
    <property type="term" value="C:mitochondrial large ribosomal subunit"/>
    <property type="evidence" value="ECO:0007669"/>
    <property type="project" value="TreeGrafter"/>
</dbReference>
<evidence type="ECO:0000256" key="4">
    <source>
        <dbReference type="ARBA" id="ARBA00035288"/>
    </source>
</evidence>
<evidence type="ECO:0000256" key="5">
    <source>
        <dbReference type="ARBA" id="ARBA00035359"/>
    </source>
</evidence>
<dbReference type="Pfam" id="PF01245">
    <property type="entry name" value="Ribosomal_L19"/>
    <property type="match status" value="1"/>
</dbReference>
<reference evidence="6" key="1">
    <citation type="submission" date="2014-05" db="EMBL/GenBank/DDBJ databases">
        <authorList>
            <person name="Chronopoulou M."/>
        </authorList>
    </citation>
    <scope>NUCLEOTIDE SEQUENCE</scope>
    <source>
        <tissue evidence="6">Whole organism</tissue>
    </source>
</reference>
<keyword evidence="2 6" id="KW-0689">Ribosomal protein</keyword>
<comment type="similarity">
    <text evidence="1">Belongs to the bacterial ribosomal protein bL19 family.</text>
</comment>